<dbReference type="InterPro" id="IPR025361">
    <property type="entry name" value="DUF4265"/>
</dbReference>
<name>A0A561U0M1_9PSEU</name>
<organism evidence="1 2">
    <name type="scientific">Saccharopolyspora dendranthemae</name>
    <dbReference type="NCBI Taxonomy" id="1181886"/>
    <lineage>
        <taxon>Bacteria</taxon>
        <taxon>Bacillati</taxon>
        <taxon>Actinomycetota</taxon>
        <taxon>Actinomycetes</taxon>
        <taxon>Pseudonocardiales</taxon>
        <taxon>Pseudonocardiaceae</taxon>
        <taxon>Saccharopolyspora</taxon>
    </lineage>
</organism>
<evidence type="ECO:0000313" key="2">
    <source>
        <dbReference type="Proteomes" id="UP000316184"/>
    </source>
</evidence>
<sequence length="148" mass="15791">MAPQLKVIFPLTPDDDGYPPVSAESLWAEQAGEEGVCTLQNTPFFAWNVSNGDRVHVAPDEQGATYVAVISRGGHTTVRLIELDDGEGFENLLAELVRAGCGVERSNLAGLVAVDVPPGVDLDLVRGLIQPGVDEGLWDAEESCIQHP</sequence>
<gene>
    <name evidence="1" type="ORF">FHU35_16195</name>
</gene>
<reference evidence="1 2" key="1">
    <citation type="submission" date="2019-06" db="EMBL/GenBank/DDBJ databases">
        <title>Sequencing the genomes of 1000 actinobacteria strains.</title>
        <authorList>
            <person name="Klenk H.-P."/>
        </authorList>
    </citation>
    <scope>NUCLEOTIDE SEQUENCE [LARGE SCALE GENOMIC DNA]</scope>
    <source>
        <strain evidence="1 2">DSM 46699</strain>
    </source>
</reference>
<dbReference type="EMBL" id="VIWX01000006">
    <property type="protein sequence ID" value="TWF92913.1"/>
    <property type="molecule type" value="Genomic_DNA"/>
</dbReference>
<evidence type="ECO:0000313" key="1">
    <source>
        <dbReference type="EMBL" id="TWF92913.1"/>
    </source>
</evidence>
<protein>
    <submittedName>
        <fullName evidence="1">Uncharacterized protein DUF4265</fullName>
    </submittedName>
</protein>
<dbReference type="Proteomes" id="UP000316184">
    <property type="component" value="Unassembled WGS sequence"/>
</dbReference>
<accession>A0A561U0M1</accession>
<comment type="caution">
    <text evidence="1">The sequence shown here is derived from an EMBL/GenBank/DDBJ whole genome shotgun (WGS) entry which is preliminary data.</text>
</comment>
<keyword evidence="2" id="KW-1185">Reference proteome</keyword>
<dbReference type="Pfam" id="PF14085">
    <property type="entry name" value="DUF4265"/>
    <property type="match status" value="1"/>
</dbReference>
<dbReference type="RefSeq" id="WP_186459609.1">
    <property type="nucleotide sequence ID" value="NZ_VIWX01000006.1"/>
</dbReference>
<proteinExistence type="predicted"/>
<dbReference type="AlphaFoldDB" id="A0A561U0M1"/>